<keyword evidence="2" id="KW-0067">ATP-binding</keyword>
<comment type="caution">
    <text evidence="5">The sequence shown here is derived from an EMBL/GenBank/DDBJ whole genome shotgun (WGS) entry which is preliminary data.</text>
</comment>
<dbReference type="Pfam" id="PF00270">
    <property type="entry name" value="DEAD"/>
    <property type="match status" value="1"/>
</dbReference>
<dbReference type="Proteomes" id="UP000239800">
    <property type="component" value="Unassembled WGS sequence"/>
</dbReference>
<evidence type="ECO:0000313" key="5">
    <source>
        <dbReference type="EMBL" id="PQB04124.1"/>
    </source>
</evidence>
<reference evidence="5 6" key="1">
    <citation type="submission" date="2016-11" db="EMBL/GenBank/DDBJ databases">
        <title>Trade-off between light-utilization and light-protection in marine flavobacteria.</title>
        <authorList>
            <person name="Kumagai Y."/>
        </authorList>
    </citation>
    <scope>NUCLEOTIDE SEQUENCE [LARGE SCALE GENOMIC DNA]</scope>
    <source>
        <strain evidence="5 6">NBRC 107741</strain>
    </source>
</reference>
<dbReference type="PANTHER" id="PTHR47957">
    <property type="entry name" value="ATP-DEPENDENT HELICASE HRQ1"/>
    <property type="match status" value="1"/>
</dbReference>
<dbReference type="PROSITE" id="PS51192">
    <property type="entry name" value="HELICASE_ATP_BIND_1"/>
    <property type="match status" value="1"/>
</dbReference>
<dbReference type="PANTHER" id="PTHR47957:SF3">
    <property type="entry name" value="ATP-DEPENDENT HELICASE HRQ1"/>
    <property type="match status" value="1"/>
</dbReference>
<dbReference type="SMART" id="SM00490">
    <property type="entry name" value="HELICc"/>
    <property type="match status" value="1"/>
</dbReference>
<keyword evidence="6" id="KW-1185">Reference proteome</keyword>
<dbReference type="GO" id="GO:0005524">
    <property type="term" value="F:ATP binding"/>
    <property type="evidence" value="ECO:0007669"/>
    <property type="project" value="UniProtKB-KW"/>
</dbReference>
<dbReference type="EMBL" id="MQUB01000001">
    <property type="protein sequence ID" value="PQB04124.1"/>
    <property type="molecule type" value="Genomic_DNA"/>
</dbReference>
<evidence type="ECO:0000259" key="4">
    <source>
        <dbReference type="PROSITE" id="PS51192"/>
    </source>
</evidence>
<feature type="region of interest" description="Disordered" evidence="3">
    <location>
        <begin position="1593"/>
        <end position="1616"/>
    </location>
</feature>
<dbReference type="InterPro" id="IPR027417">
    <property type="entry name" value="P-loop_NTPase"/>
</dbReference>
<dbReference type="Pfam" id="PF00271">
    <property type="entry name" value="Helicase_C"/>
    <property type="match status" value="1"/>
</dbReference>
<dbReference type="GO" id="GO:0006289">
    <property type="term" value="P:nucleotide-excision repair"/>
    <property type="evidence" value="ECO:0007669"/>
    <property type="project" value="TreeGrafter"/>
</dbReference>
<keyword evidence="1" id="KW-0547">Nucleotide-binding</keyword>
<evidence type="ECO:0000313" key="6">
    <source>
        <dbReference type="Proteomes" id="UP000239800"/>
    </source>
</evidence>
<dbReference type="InterPro" id="IPR014001">
    <property type="entry name" value="Helicase_ATP-bd"/>
</dbReference>
<gene>
    <name evidence="5" type="ORF">BST85_03810</name>
</gene>
<dbReference type="SMART" id="SM00487">
    <property type="entry name" value="DEXDc"/>
    <property type="match status" value="1"/>
</dbReference>
<feature type="domain" description="Helicase ATP-binding" evidence="4">
    <location>
        <begin position="105"/>
        <end position="441"/>
    </location>
</feature>
<dbReference type="InterPro" id="IPR001650">
    <property type="entry name" value="Helicase_C-like"/>
</dbReference>
<proteinExistence type="predicted"/>
<evidence type="ECO:0000256" key="2">
    <source>
        <dbReference type="ARBA" id="ARBA00022840"/>
    </source>
</evidence>
<dbReference type="GO" id="GO:0036297">
    <property type="term" value="P:interstrand cross-link repair"/>
    <property type="evidence" value="ECO:0007669"/>
    <property type="project" value="TreeGrafter"/>
</dbReference>
<dbReference type="SUPFAM" id="SSF52540">
    <property type="entry name" value="P-loop containing nucleoside triphosphate hydrolases"/>
    <property type="match status" value="2"/>
</dbReference>
<dbReference type="Gene3D" id="3.40.50.300">
    <property type="entry name" value="P-loop containing nucleotide triphosphate hydrolases"/>
    <property type="match status" value="2"/>
</dbReference>
<name>A0A2S7KNB4_9FLAO</name>
<dbReference type="GO" id="GO:0003676">
    <property type="term" value="F:nucleic acid binding"/>
    <property type="evidence" value="ECO:0007669"/>
    <property type="project" value="InterPro"/>
</dbReference>
<accession>A0A2S7KNB4</accession>
<evidence type="ECO:0000256" key="1">
    <source>
        <dbReference type="ARBA" id="ARBA00022741"/>
    </source>
</evidence>
<sequence>MINPIGVFDKVINGYISYVKTAFGTRHDEFEQNRLNLLNQDATIYRQPWIEPLLEYASGPKRIEDLTTDDLVGFTSQEVHLFKEFVKKGLFTGDFPLYEHQYSMLKKSVRGKNCVITSGTGSGKTESFLLPLIAYLIKDLSKYIGNRSSVNANGPFTRGIGPTRGIELVGQSHSRLTNQVLQRNDEKRPTAIKAIIIYPMNALVEDQLTRLRSSLDSNQVRDFCDNELNGHRLFFGRYNSSSPVSGSLHKFGENGIEVNTSKWRQLEKELNNIRNTSNEIQNYLANDDSLGDDEKLEIESNFQKLDGAEMRSRFDMHESPPDVLITNFSMLSIMLMREVESEMFNKTKKWLNAETDWDIENMTEAQREVEKTERVFHLVIDELHLYRGTEGTEIAYLLRLLYNRLGLDPSSKKIRFLASSASLDGQEGTEEFEYSQAFLKGFFGLTENMNVISGKYILPKKVDSGSIDSEMLIEIGKYGRDSNHLEENEFEIEISKFIDTKLGGNDGNKLLSYLTNINENEYLCSKVTRAFEFQDSESSPIRFRPYPVYNDKLIDAANDFKSIARKVFGDLEDHQLEKAIRGLLIVRGLMDTHKEALKEYNEDLNWKPNLPRFRLHFFIRNIEGLWATLSDDPSLSSNIEASPFDTLFKESQITHNKKRVFEGLYCENCGTTMIGGTKIPNHKDHNYTFHGELISTPPEIEGIPERSQSARVEMRSEHDYGVFWPKNINNQAVQDLLSDGTWEKRHLGLRDGRLYFAAQNDTVSGLYYTPNSVGNLSTDSGTALPPICPNCSSDYTRRRRNSPIRGFRTGFGKTNQVLAKELFKAIPKSEKKPRKLVAFSDSREESARFANDIEKENYNEIVKELLVSQRNEVDIAFELVRSLESGDTAKAKLYSTQLDDKTAEEINQAFVLENAGIANQEQKRFLLDIKKKSLKVEKLIDKIIWGLVKQGINPAGPSASNRRIEVRTSGTYLERTESWKDCFTWDSGIPEINTSKIRNDGERESLLNFIREKIMLEIARFLFGRLFYSIESSGLAQVMITSGIQSPINSLNDDIYLEVLNSSARILGDSFRYLPSDYQYNSLRDYKGVPALRRYIEAVAFRHGLDPELLGNHVWDDITNKFSHADGLLNLSSLRLKFASVNDTAYRCGGCRTVHLHNSGGICKTCNSVLTDSMKLEAGEVQKGNFYAQQFARVEDSIRMRCEELTGQTDNQLERQRLFKGIITGENKIVEEIDLLSVTTTLEVGVDIGSLQAIYQGNMSPMRFNYQQRVGRAGRAGQAFNIALTYCRGRNHDEFFFNNPERMTGDLAPVPFLSQSQAQILHRMAIKGILRRYFFDQYDRLNGGVHGEFGELQTFFANKDNINTMFNWLSDESNWRDIFKTLCQNLYVDKLLYEDYDLEGFKKWLLGDFKDKFCSLNENQSSMDLAETMAEVGLLPMSGMPTGIRSMILGFKKEDGSNSYSAQTIDRPLDRAIFDFAPGSQKTKDKRIYTSVGLTPKISEIYFDFSSNSYVPRIFGDQPFGSPTWVIVNSQNNILRTELYQDGQTKPDDEIDKNAETAHLVVIPNAFRTDYSPKPQDREVDQEVSTSKPLLFSEASSSHSEEKKHGSSNVSLSNTDYTWRLNTNGGDGFRMKRVSTEYLRAPLHNQYISLDLKNKLGRGFNEAVKDQFIQGIINGSSPTEGNPPISLGARKTTNIFRLFPVELNLKLDINPFHSRDVGKKVSAKGAYHSAAFLLQRCLADDRDVSPEEIELAAVTEHLLEDGTERSVGKLILADELSNGSGFVEHLYKQIDFFVEMCLSPKPENRYTSSFINEEHAKVCKTSSYKDLQNYRNLNYHGILDWRLGVCLLRVMKDSNFLVGLDNDWRSIEINDWPAHALELANDFAFSIDEAILDDPNNIKSHKGIPYISYRDIHIVVVHPFWNYVGGHFPENSSLTEVIELCGSPEKIFFADTFNLVRRMSWTYQQFFTWVNN</sequence>
<protein>
    <recommendedName>
        <fullName evidence="4">Helicase ATP-binding domain-containing protein</fullName>
    </recommendedName>
</protein>
<organism evidence="5 6">
    <name type="scientific">Aureitalea marina</name>
    <dbReference type="NCBI Taxonomy" id="930804"/>
    <lineage>
        <taxon>Bacteria</taxon>
        <taxon>Pseudomonadati</taxon>
        <taxon>Bacteroidota</taxon>
        <taxon>Flavobacteriia</taxon>
        <taxon>Flavobacteriales</taxon>
        <taxon>Flavobacteriaceae</taxon>
        <taxon>Aureitalea</taxon>
    </lineage>
</organism>
<dbReference type="GO" id="GO:0043138">
    <property type="term" value="F:3'-5' DNA helicase activity"/>
    <property type="evidence" value="ECO:0007669"/>
    <property type="project" value="TreeGrafter"/>
</dbReference>
<dbReference type="OrthoDB" id="9815222at2"/>
<evidence type="ECO:0000256" key="3">
    <source>
        <dbReference type="SAM" id="MobiDB-lite"/>
    </source>
</evidence>
<dbReference type="InterPro" id="IPR011545">
    <property type="entry name" value="DEAD/DEAH_box_helicase_dom"/>
</dbReference>
<dbReference type="RefSeq" id="WP_104812048.1">
    <property type="nucleotide sequence ID" value="NZ_MQUB01000001.1"/>
</dbReference>